<protein>
    <recommendedName>
        <fullName evidence="4">GAF domain-containing protein</fullName>
    </recommendedName>
</protein>
<evidence type="ECO:0000313" key="2">
    <source>
        <dbReference type="EMBL" id="WAL41941.1"/>
    </source>
</evidence>
<dbReference type="EMBL" id="CP113787">
    <property type="protein sequence ID" value="WAL41941.1"/>
    <property type="molecule type" value="Genomic_DNA"/>
</dbReference>
<evidence type="ECO:0008006" key="4">
    <source>
        <dbReference type="Google" id="ProtNLM"/>
    </source>
</evidence>
<feature type="transmembrane region" description="Helical" evidence="1">
    <location>
        <begin position="58"/>
        <end position="76"/>
    </location>
</feature>
<name>A0AA47FGJ7_ACTNA</name>
<proteinExistence type="predicted"/>
<dbReference type="RefSeq" id="WP_143227520.1">
    <property type="nucleotide sequence ID" value="NZ_CP113787.1"/>
</dbReference>
<keyword evidence="1" id="KW-1133">Transmembrane helix</keyword>
<gene>
    <name evidence="2" type="ORF">OFA60_07585</name>
</gene>
<reference evidence="2" key="1">
    <citation type="submission" date="2022-11" db="EMBL/GenBank/DDBJ databases">
        <title>Dental biofilm bacteria. Genome sequencing and assembly.</title>
        <authorList>
            <person name="Robertsson C."/>
        </authorList>
    </citation>
    <scope>NUCLEOTIDE SEQUENCE</scope>
    <source>
        <strain evidence="2">CW</strain>
    </source>
</reference>
<evidence type="ECO:0000313" key="3">
    <source>
        <dbReference type="Proteomes" id="UP001163127"/>
    </source>
</evidence>
<organism evidence="2 3">
    <name type="scientific">Actinomyces naeslundii</name>
    <dbReference type="NCBI Taxonomy" id="1655"/>
    <lineage>
        <taxon>Bacteria</taxon>
        <taxon>Bacillati</taxon>
        <taxon>Actinomycetota</taxon>
        <taxon>Actinomycetes</taxon>
        <taxon>Actinomycetales</taxon>
        <taxon>Actinomycetaceae</taxon>
        <taxon>Actinomyces</taxon>
    </lineage>
</organism>
<evidence type="ECO:0000256" key="1">
    <source>
        <dbReference type="SAM" id="Phobius"/>
    </source>
</evidence>
<accession>A0AA47FGJ7</accession>
<sequence>MNRPGRLWLRDADEKVLTLTSRRWVKSHLGEVAAAVASVSLIYPSLAGGSGFSGRGLWWWWLCLAAAVVGIVGALIHNLRLQPTREELLRQSDRLSEHQKRWNLELHGALEVVARRLFEDIVTKTSEARLSVYYHRDKYFVQVCRLSGNPDLRVTGRGRYSDSQGIISDAWKKGVTSVVKLSSDRDEWVQECVDSYGMDIADAQKVAIRMQSRSFVAKRIDDGHEPIGVVLFESLAPLGVNNATFDQLEGEGASMLLEVLTEILGVVRGSLDSEQELVPVGRT</sequence>
<keyword evidence="1" id="KW-0472">Membrane</keyword>
<dbReference type="AlphaFoldDB" id="A0AA47FGJ7"/>
<keyword evidence="1" id="KW-0812">Transmembrane</keyword>
<feature type="transmembrane region" description="Helical" evidence="1">
    <location>
        <begin position="29"/>
        <end position="46"/>
    </location>
</feature>
<dbReference type="Proteomes" id="UP001163127">
    <property type="component" value="Chromosome"/>
</dbReference>